<reference evidence="3" key="1">
    <citation type="journal article" date="2019" name="Int. J. Syst. Evol. Microbiol.">
        <title>The Global Catalogue of Microorganisms (GCM) 10K type strain sequencing project: providing services to taxonomists for standard genome sequencing and annotation.</title>
        <authorList>
            <consortium name="The Broad Institute Genomics Platform"/>
            <consortium name="The Broad Institute Genome Sequencing Center for Infectious Disease"/>
            <person name="Wu L."/>
            <person name="Ma J."/>
        </authorList>
    </citation>
    <scope>NUCLEOTIDE SEQUENCE [LARGE SCALE GENOMIC DNA]</scope>
    <source>
        <strain evidence="3">JCM 31486</strain>
    </source>
</reference>
<gene>
    <name evidence="2" type="ORF">ACFQ1S_13660</name>
</gene>
<dbReference type="SUPFAM" id="SSF56512">
    <property type="entry name" value="Nitric oxide (NO) synthase oxygenase domain"/>
    <property type="match status" value="1"/>
</dbReference>
<protein>
    <recommendedName>
        <fullName evidence="4">Dihydrofolate reductase</fullName>
    </recommendedName>
</protein>
<accession>A0ABW3MC45</accession>
<proteinExistence type="predicted"/>
<dbReference type="Proteomes" id="UP001597045">
    <property type="component" value="Unassembled WGS sequence"/>
</dbReference>
<evidence type="ECO:0000313" key="2">
    <source>
        <dbReference type="EMBL" id="MFD1046525.1"/>
    </source>
</evidence>
<name>A0ABW3MC45_9PSEU</name>
<keyword evidence="3" id="KW-1185">Reference proteome</keyword>
<dbReference type="Gene3D" id="3.90.340.10">
    <property type="entry name" value="Nitric Oxide Synthase, Chain A, domain 1"/>
    <property type="match status" value="1"/>
</dbReference>
<dbReference type="EMBL" id="JBHTIS010000689">
    <property type="protein sequence ID" value="MFD1046525.1"/>
    <property type="molecule type" value="Genomic_DNA"/>
</dbReference>
<evidence type="ECO:0008006" key="4">
    <source>
        <dbReference type="Google" id="ProtNLM"/>
    </source>
</evidence>
<evidence type="ECO:0000256" key="1">
    <source>
        <dbReference type="SAM" id="MobiDB-lite"/>
    </source>
</evidence>
<feature type="region of interest" description="Disordered" evidence="1">
    <location>
        <begin position="49"/>
        <end position="68"/>
    </location>
</feature>
<dbReference type="InterPro" id="IPR044943">
    <property type="entry name" value="NOS_dom_1"/>
</dbReference>
<comment type="caution">
    <text evidence="2">The sequence shown here is derived from an EMBL/GenBank/DDBJ whole genome shotgun (WGS) entry which is preliminary data.</text>
</comment>
<dbReference type="InterPro" id="IPR036119">
    <property type="entry name" value="NOS_N_sf"/>
</dbReference>
<sequence length="68" mass="7358">MERTVVANISLSLDGRTSGPAGDYDMSWIVPPVSSGLTAVFHRYYDEPDPAQRPAFLPPDGHPQATTT</sequence>
<evidence type="ECO:0000313" key="3">
    <source>
        <dbReference type="Proteomes" id="UP001597045"/>
    </source>
</evidence>
<organism evidence="2 3">
    <name type="scientific">Kibdelosporangium lantanae</name>
    <dbReference type="NCBI Taxonomy" id="1497396"/>
    <lineage>
        <taxon>Bacteria</taxon>
        <taxon>Bacillati</taxon>
        <taxon>Actinomycetota</taxon>
        <taxon>Actinomycetes</taxon>
        <taxon>Pseudonocardiales</taxon>
        <taxon>Pseudonocardiaceae</taxon>
        <taxon>Kibdelosporangium</taxon>
    </lineage>
</organism>